<dbReference type="AlphaFoldDB" id="A0AAF0Z7C5"/>
<dbReference type="Pfam" id="PF02817">
    <property type="entry name" value="E3_binding"/>
    <property type="match status" value="1"/>
</dbReference>
<dbReference type="Gene3D" id="4.10.320.10">
    <property type="entry name" value="E3-binding domain"/>
    <property type="match status" value="1"/>
</dbReference>
<feature type="compositionally biased region" description="Low complexity" evidence="5">
    <location>
        <begin position="112"/>
        <end position="136"/>
    </location>
</feature>
<dbReference type="GO" id="GO:0006086">
    <property type="term" value="P:pyruvate decarboxylation to acetyl-CoA"/>
    <property type="evidence" value="ECO:0007669"/>
    <property type="project" value="InterPro"/>
</dbReference>
<dbReference type="InterPro" id="IPR004167">
    <property type="entry name" value="PSBD"/>
</dbReference>
<dbReference type="Proteomes" id="UP001304340">
    <property type="component" value="Chromosome"/>
</dbReference>
<dbReference type="KEGG" id="sbil:SANBI_001845"/>
<dbReference type="InterPro" id="IPR045257">
    <property type="entry name" value="E2/Pdx1"/>
</dbReference>
<feature type="compositionally biased region" description="Polar residues" evidence="5">
    <location>
        <begin position="221"/>
        <end position="237"/>
    </location>
</feature>
<dbReference type="InterPro" id="IPR000089">
    <property type="entry name" value="Biotin_lipoyl"/>
</dbReference>
<feature type="domain" description="Lipoyl-binding" evidence="6">
    <location>
        <begin position="1"/>
        <end position="76"/>
    </location>
</feature>
<dbReference type="SUPFAM" id="SSF51230">
    <property type="entry name" value="Single hybrid motif"/>
    <property type="match status" value="1"/>
</dbReference>
<comment type="cofactor">
    <cofactor evidence="1 4">
        <name>(R)-lipoate</name>
        <dbReference type="ChEBI" id="CHEBI:83088"/>
    </cofactor>
</comment>
<dbReference type="Pfam" id="PF00364">
    <property type="entry name" value="Biotin_lipoyl"/>
    <property type="match status" value="1"/>
</dbReference>
<sequence>MIEIRMPRLSDTMEEGTITSWTATVGSTVTAGDVLVEIETDKAVMEQEAFESGTLTHIVVPAGETARIGEVIAVLDGPDDLETPAPKGSSAAEGLRGDAPGDDAPDSRLDDTPAAPAAAGSDATRADTSAAQPGDDAVPDDVDGPAGRAPGDGPRLTSSPLVRRLAREHGVDLSSVRGTGPGGRIVRRDLEAALDDGTARQLSDDTSPHPLADVDQRRTAGGSSAQTTAPADPTSRSAGAADLARGSVEHPTTAAQRISAERLTQSTSTVPQFSVTATADVTDLVALRSTLGAELVAAGRAKVSMNDLVVRACALALRAHPDVNASYEAGPEGPVLLRHERVNIGVAVATDHGLVVPVVRDADTLPVSGVHDAVAGLAAAAHARRLTVAQMQGGTFTVSNLGMLGVEHFRAIVNPPEAAILAVGAVRQEPAVVDGAVVVRDRMTLTVSVDHRAVDGAGAAAFLQTLVGLLERPWAIVG</sequence>
<evidence type="ECO:0000256" key="3">
    <source>
        <dbReference type="ARBA" id="ARBA00022823"/>
    </source>
</evidence>
<dbReference type="Pfam" id="PF00198">
    <property type="entry name" value="2-oxoacid_dh"/>
    <property type="match status" value="1"/>
</dbReference>
<proteinExistence type="inferred from homology"/>
<dbReference type="PROSITE" id="PS51826">
    <property type="entry name" value="PSBD"/>
    <property type="match status" value="1"/>
</dbReference>
<dbReference type="EMBL" id="CP138359">
    <property type="protein sequence ID" value="WPF84120.1"/>
    <property type="molecule type" value="Genomic_DNA"/>
</dbReference>
<reference evidence="9" key="1">
    <citation type="submission" date="2023-11" db="EMBL/GenBank/DDBJ databases">
        <authorList>
            <person name="Helweg L.P."/>
            <person name="Kiel A."/>
            <person name="Hitz F."/>
            <person name="Ruckert-Reed C."/>
            <person name="Busche T."/>
            <person name="Kaltschmidt B."/>
            <person name="Kaltschmidt C."/>
        </authorList>
    </citation>
    <scope>NUCLEOTIDE SEQUENCE [LARGE SCALE GENOMIC DNA]</scope>
    <source>
        <strain evidence="9">4.1</strain>
    </source>
</reference>
<dbReference type="PROSITE" id="PS50968">
    <property type="entry name" value="BIOTINYL_LIPOYL"/>
    <property type="match status" value="1"/>
</dbReference>
<dbReference type="EC" id="2.3.1.-" evidence="4"/>
<dbReference type="PANTHER" id="PTHR23151">
    <property type="entry name" value="DIHYDROLIPOAMIDE ACETYL/SUCCINYL-TRANSFERASE-RELATED"/>
    <property type="match status" value="1"/>
</dbReference>
<organism evidence="8 9">
    <name type="scientific">Sanguibacter biliveldensis</name>
    <dbReference type="NCBI Taxonomy" id="3030830"/>
    <lineage>
        <taxon>Bacteria</taxon>
        <taxon>Bacillati</taxon>
        <taxon>Actinomycetota</taxon>
        <taxon>Actinomycetes</taxon>
        <taxon>Micrococcales</taxon>
        <taxon>Sanguibacteraceae</taxon>
        <taxon>Sanguibacter</taxon>
    </lineage>
</organism>
<dbReference type="InterPro" id="IPR001078">
    <property type="entry name" value="2-oxoacid_DH_actylTfrase"/>
</dbReference>
<evidence type="ECO:0000259" key="6">
    <source>
        <dbReference type="PROSITE" id="PS50968"/>
    </source>
</evidence>
<dbReference type="Gene3D" id="2.40.50.100">
    <property type="match status" value="1"/>
</dbReference>
<dbReference type="GO" id="GO:0045254">
    <property type="term" value="C:pyruvate dehydrogenase complex"/>
    <property type="evidence" value="ECO:0007669"/>
    <property type="project" value="InterPro"/>
</dbReference>
<comment type="similarity">
    <text evidence="2 4">Belongs to the 2-oxoacid dehydrogenase family.</text>
</comment>
<evidence type="ECO:0000256" key="4">
    <source>
        <dbReference type="RuleBase" id="RU003423"/>
    </source>
</evidence>
<evidence type="ECO:0000313" key="8">
    <source>
        <dbReference type="EMBL" id="WPF84120.1"/>
    </source>
</evidence>
<dbReference type="InterPro" id="IPR036625">
    <property type="entry name" value="E3-bd_dom_sf"/>
</dbReference>
<keyword evidence="4" id="KW-0808">Transferase</keyword>
<evidence type="ECO:0000256" key="1">
    <source>
        <dbReference type="ARBA" id="ARBA00001938"/>
    </source>
</evidence>
<dbReference type="PANTHER" id="PTHR23151:SF90">
    <property type="entry name" value="DIHYDROLIPOYLLYSINE-RESIDUE ACETYLTRANSFERASE COMPONENT OF PYRUVATE DEHYDROGENASE COMPLEX, MITOCHONDRIAL-RELATED"/>
    <property type="match status" value="1"/>
</dbReference>
<keyword evidence="3 4" id="KW-0450">Lipoyl</keyword>
<accession>A0AAF0Z7C5</accession>
<gene>
    <name evidence="8" type="ORF">SANBI_001845</name>
</gene>
<dbReference type="SUPFAM" id="SSF47005">
    <property type="entry name" value="Peripheral subunit-binding domain of 2-oxo acid dehydrogenase complex"/>
    <property type="match status" value="1"/>
</dbReference>
<feature type="region of interest" description="Disordered" evidence="5">
    <location>
        <begin position="77"/>
        <end position="161"/>
    </location>
</feature>
<evidence type="ECO:0000256" key="5">
    <source>
        <dbReference type="SAM" id="MobiDB-lite"/>
    </source>
</evidence>
<evidence type="ECO:0000313" key="9">
    <source>
        <dbReference type="Proteomes" id="UP001304340"/>
    </source>
</evidence>
<dbReference type="Gene3D" id="3.30.559.10">
    <property type="entry name" value="Chloramphenicol acetyltransferase-like domain"/>
    <property type="match status" value="1"/>
</dbReference>
<evidence type="ECO:0000259" key="7">
    <source>
        <dbReference type="PROSITE" id="PS51826"/>
    </source>
</evidence>
<dbReference type="CDD" id="cd06849">
    <property type="entry name" value="lipoyl_domain"/>
    <property type="match status" value="1"/>
</dbReference>
<dbReference type="InterPro" id="IPR011053">
    <property type="entry name" value="Single_hybrid_motif"/>
</dbReference>
<evidence type="ECO:0000256" key="2">
    <source>
        <dbReference type="ARBA" id="ARBA00007317"/>
    </source>
</evidence>
<dbReference type="InterPro" id="IPR023213">
    <property type="entry name" value="CAT-like_dom_sf"/>
</dbReference>
<name>A0AAF0Z7C5_9MICO</name>
<feature type="compositionally biased region" description="Low complexity" evidence="5">
    <location>
        <begin position="144"/>
        <end position="155"/>
    </location>
</feature>
<feature type="domain" description="Peripheral subunit-binding (PSBD)" evidence="7">
    <location>
        <begin position="157"/>
        <end position="194"/>
    </location>
</feature>
<feature type="region of interest" description="Disordered" evidence="5">
    <location>
        <begin position="196"/>
        <end position="253"/>
    </location>
</feature>
<dbReference type="RefSeq" id="WP_319161052.1">
    <property type="nucleotide sequence ID" value="NZ_CP138359.1"/>
</dbReference>
<keyword evidence="4" id="KW-0012">Acyltransferase</keyword>
<dbReference type="GO" id="GO:0016746">
    <property type="term" value="F:acyltransferase activity"/>
    <property type="evidence" value="ECO:0007669"/>
    <property type="project" value="UniProtKB-KW"/>
</dbReference>
<keyword evidence="9" id="KW-1185">Reference proteome</keyword>
<feature type="compositionally biased region" description="Basic and acidic residues" evidence="5">
    <location>
        <begin position="202"/>
        <end position="218"/>
    </location>
</feature>
<dbReference type="SUPFAM" id="SSF52777">
    <property type="entry name" value="CoA-dependent acyltransferases"/>
    <property type="match status" value="1"/>
</dbReference>
<protein>
    <recommendedName>
        <fullName evidence="4">Dihydrolipoamide acetyltransferase component of pyruvate dehydrogenase complex</fullName>
        <ecNumber evidence="4">2.3.1.-</ecNumber>
    </recommendedName>
</protein>